<dbReference type="InterPro" id="IPR008283">
    <property type="entry name" value="Peptidase_M17_N"/>
</dbReference>
<comment type="similarity">
    <text evidence="3">Belongs to the peptidase M17 family.</text>
</comment>
<dbReference type="Pfam" id="PF00883">
    <property type="entry name" value="Peptidase_M17"/>
    <property type="match status" value="1"/>
</dbReference>
<organism evidence="21 22">
    <name type="scientific">Brassicogethes aeneus</name>
    <name type="common">Rape pollen beetle</name>
    <name type="synonym">Meligethes aeneus</name>
    <dbReference type="NCBI Taxonomy" id="1431903"/>
    <lineage>
        <taxon>Eukaryota</taxon>
        <taxon>Metazoa</taxon>
        <taxon>Ecdysozoa</taxon>
        <taxon>Arthropoda</taxon>
        <taxon>Hexapoda</taxon>
        <taxon>Insecta</taxon>
        <taxon>Pterygota</taxon>
        <taxon>Neoptera</taxon>
        <taxon>Endopterygota</taxon>
        <taxon>Coleoptera</taxon>
        <taxon>Polyphaga</taxon>
        <taxon>Cucujiformia</taxon>
        <taxon>Nitidulidae</taxon>
        <taxon>Meligethinae</taxon>
        <taxon>Brassicogethes</taxon>
    </lineage>
</organism>
<dbReference type="Proteomes" id="UP001154078">
    <property type="component" value="Chromosome 3"/>
</dbReference>
<dbReference type="EMBL" id="OV121134">
    <property type="protein sequence ID" value="CAH0552893.1"/>
    <property type="molecule type" value="Genomic_DNA"/>
</dbReference>
<dbReference type="PROSITE" id="PS00631">
    <property type="entry name" value="CYTOSOL_AP"/>
    <property type="match status" value="1"/>
</dbReference>
<evidence type="ECO:0000256" key="8">
    <source>
        <dbReference type="ARBA" id="ARBA00022670"/>
    </source>
</evidence>
<comment type="catalytic activity">
    <reaction evidence="10">
        <text>an S-substituted L-cysteinylglycine + H2O = an S-substituted L-cysteine + glycine</text>
        <dbReference type="Rhea" id="RHEA:60444"/>
        <dbReference type="ChEBI" id="CHEBI:15377"/>
        <dbReference type="ChEBI" id="CHEBI:57305"/>
        <dbReference type="ChEBI" id="CHEBI:58717"/>
        <dbReference type="ChEBI" id="CHEBI:143103"/>
        <dbReference type="EC" id="3.4.13.23"/>
    </reaction>
    <physiologicalReaction direction="left-to-right" evidence="10">
        <dbReference type="Rhea" id="RHEA:60445"/>
    </physiologicalReaction>
</comment>
<comment type="catalytic activity">
    <reaction evidence="18">
        <text>S-benzyl-L-cysteinylglycine + H2O = S-benzyl-L-cysteine + glycine</text>
        <dbReference type="Rhea" id="RHEA:62568"/>
        <dbReference type="ChEBI" id="CHEBI:15377"/>
        <dbReference type="ChEBI" id="CHEBI:57305"/>
        <dbReference type="ChEBI" id="CHEBI:145802"/>
        <dbReference type="ChEBI" id="CHEBI:145803"/>
    </reaction>
    <physiologicalReaction direction="left-to-right" evidence="18">
        <dbReference type="Rhea" id="RHEA:62569"/>
    </physiologicalReaction>
</comment>
<evidence type="ECO:0000256" key="1">
    <source>
        <dbReference type="ARBA" id="ARBA00000135"/>
    </source>
</evidence>
<dbReference type="GO" id="GO:0005737">
    <property type="term" value="C:cytoplasm"/>
    <property type="evidence" value="ECO:0007669"/>
    <property type="project" value="InterPro"/>
</dbReference>
<dbReference type="GO" id="GO:0030145">
    <property type="term" value="F:manganese ion binding"/>
    <property type="evidence" value="ECO:0007669"/>
    <property type="project" value="InterPro"/>
</dbReference>
<comment type="catalytic activity">
    <reaction evidence="2">
        <text>Release of N-terminal proline from a peptide.</text>
        <dbReference type="EC" id="3.4.11.5"/>
    </reaction>
</comment>
<dbReference type="OrthoDB" id="412814at2759"/>
<evidence type="ECO:0000256" key="9">
    <source>
        <dbReference type="ARBA" id="ARBA00022801"/>
    </source>
</evidence>
<evidence type="ECO:0000256" key="2">
    <source>
        <dbReference type="ARBA" id="ARBA00001585"/>
    </source>
</evidence>
<dbReference type="PRINTS" id="PR00481">
    <property type="entry name" value="LAMNOPPTDASE"/>
</dbReference>
<dbReference type="AlphaFoldDB" id="A0A9P0FFW2"/>
<reference evidence="21" key="1">
    <citation type="submission" date="2021-12" db="EMBL/GenBank/DDBJ databases">
        <authorList>
            <person name="King R."/>
        </authorList>
    </citation>
    <scope>NUCLEOTIDE SEQUENCE</scope>
</reference>
<accession>A0A9P0FFW2</accession>
<dbReference type="PANTHER" id="PTHR11963:SF23">
    <property type="entry name" value="CYTOSOL AMINOPEPTIDASE"/>
    <property type="match status" value="1"/>
</dbReference>
<dbReference type="InterPro" id="IPR011356">
    <property type="entry name" value="Leucine_aapep/pepB"/>
</dbReference>
<evidence type="ECO:0000256" key="11">
    <source>
        <dbReference type="ARBA" id="ARBA00023625"/>
    </source>
</evidence>
<evidence type="ECO:0000256" key="17">
    <source>
        <dbReference type="ARBA" id="ARBA00045966"/>
    </source>
</evidence>
<evidence type="ECO:0000256" key="10">
    <source>
        <dbReference type="ARBA" id="ARBA00023511"/>
    </source>
</evidence>
<evidence type="ECO:0000256" key="7">
    <source>
        <dbReference type="ARBA" id="ARBA00022438"/>
    </source>
</evidence>
<evidence type="ECO:0000256" key="13">
    <source>
        <dbReference type="ARBA" id="ARBA00030930"/>
    </source>
</evidence>
<comment type="catalytic activity">
    <reaction evidence="19">
        <text>L-cysteinylglycine + H2O = L-cysteine + glycine</text>
        <dbReference type="Rhea" id="RHEA:28783"/>
        <dbReference type="ChEBI" id="CHEBI:15377"/>
        <dbReference type="ChEBI" id="CHEBI:35235"/>
        <dbReference type="ChEBI" id="CHEBI:57305"/>
        <dbReference type="ChEBI" id="CHEBI:61694"/>
    </reaction>
    <physiologicalReaction direction="left-to-right" evidence="19">
        <dbReference type="Rhea" id="RHEA:28784"/>
    </physiologicalReaction>
</comment>
<sequence>MKQVFILPGNSGKTGETVKEGKSFVFWGLDDEYRAVSVVGLGKKNPPQNELEIISEEKENIRKAAAAGCNALNSNDIKHIDVESFADAESSAEGAILSSWKFQEFKTKKDQLPQIQLYQPTDENSANFTRGTIKADSQNFARMLADTPANLLTPTIFASKIQEVLTPLGVDVKVYDQQWAEEQKMGSFLSVARGSVEPPKFLELTYKNSDDNPFVMVGKGVTFDAGGISLKPAANMDHMRADMGGAASVAGAIHGLAKLRAPVHLKVLIPLVENMPSGSATKPGDVVVARNGKTICVDNTDAEGRLILADALCYSADLKPKWVIDVATLTGAMVVALGNGATGVFSNSNALYDVLESAGAETGDRVWRFPLWKHYSKQISDNAAYDLNNIGKGKGGGSCTAAAFLREFVTENTDWMHLDIASVMGPDHSVPYLSKGMTGRPTRTLIEFVESQVRC</sequence>
<dbReference type="PANTHER" id="PTHR11963">
    <property type="entry name" value="LEUCINE AMINOPEPTIDASE-RELATED"/>
    <property type="match status" value="1"/>
</dbReference>
<evidence type="ECO:0000256" key="4">
    <source>
        <dbReference type="ARBA" id="ARBA00012565"/>
    </source>
</evidence>
<dbReference type="SUPFAM" id="SSF53187">
    <property type="entry name" value="Zn-dependent exopeptidases"/>
    <property type="match status" value="1"/>
</dbReference>
<evidence type="ECO:0000256" key="18">
    <source>
        <dbReference type="ARBA" id="ARBA00047881"/>
    </source>
</evidence>
<dbReference type="SUPFAM" id="SSF52949">
    <property type="entry name" value="Macro domain-like"/>
    <property type="match status" value="1"/>
</dbReference>
<evidence type="ECO:0000259" key="20">
    <source>
        <dbReference type="PROSITE" id="PS00631"/>
    </source>
</evidence>
<evidence type="ECO:0000256" key="14">
    <source>
        <dbReference type="ARBA" id="ARBA00030997"/>
    </source>
</evidence>
<dbReference type="InterPro" id="IPR000819">
    <property type="entry name" value="Peptidase_M17_C"/>
</dbReference>
<comment type="function">
    <text evidence="17">Cytosolic metallopeptidase that catalyzes the removal of unsubstituted N-terminal hydrophobic amino acids from various peptides. The presence of Zn(2+) ions is essential for the peptidase activity, and the association with other cofactors can modulate the substrate spectificity of the enzyme. For instance, in the presence of Mn(2+), it displays a specific Cys-Gly hydrolyzing activity of Cys-Gly-S-conjugates. Involved in the metabolism of glutathione and in the degradation of glutathione S-conjugates, which may play a role in the control of the cell redox status.</text>
</comment>
<evidence type="ECO:0000256" key="15">
    <source>
        <dbReference type="ARBA" id="ARBA00031564"/>
    </source>
</evidence>
<keyword evidence="7" id="KW-0031">Aminopeptidase</keyword>
<dbReference type="EC" id="3.4.11.1" evidence="4"/>
<gene>
    <name evidence="21" type="ORF">MELIAE_LOCUS5023</name>
</gene>
<evidence type="ECO:0000256" key="16">
    <source>
        <dbReference type="ARBA" id="ARBA00033172"/>
    </source>
</evidence>
<evidence type="ECO:0000256" key="3">
    <source>
        <dbReference type="ARBA" id="ARBA00009528"/>
    </source>
</evidence>
<keyword evidence="8" id="KW-0645">Protease</keyword>
<dbReference type="GO" id="GO:0070006">
    <property type="term" value="F:metalloaminopeptidase activity"/>
    <property type="evidence" value="ECO:0007669"/>
    <property type="project" value="InterPro"/>
</dbReference>
<proteinExistence type="inferred from homology"/>
<dbReference type="HAMAP" id="MF_00181">
    <property type="entry name" value="Cytosol_peptidase_M17"/>
    <property type="match status" value="1"/>
</dbReference>
<dbReference type="GO" id="GO:0006508">
    <property type="term" value="P:proteolysis"/>
    <property type="evidence" value="ECO:0007669"/>
    <property type="project" value="UniProtKB-KW"/>
</dbReference>
<keyword evidence="22" id="KW-1185">Reference proteome</keyword>
<evidence type="ECO:0000256" key="19">
    <source>
        <dbReference type="ARBA" id="ARBA00049107"/>
    </source>
</evidence>
<dbReference type="Gene3D" id="3.40.220.10">
    <property type="entry name" value="Leucine Aminopeptidase, subunit E, domain 1"/>
    <property type="match status" value="1"/>
</dbReference>
<evidence type="ECO:0000256" key="5">
    <source>
        <dbReference type="ARBA" id="ARBA00012568"/>
    </source>
</evidence>
<dbReference type="EC" id="3.4.13.23" evidence="11"/>
<name>A0A9P0FFW2_BRAAE</name>
<evidence type="ECO:0000256" key="6">
    <source>
        <dbReference type="ARBA" id="ARBA00014190"/>
    </source>
</evidence>
<dbReference type="InterPro" id="IPR043472">
    <property type="entry name" value="Macro_dom-like"/>
</dbReference>
<feature type="domain" description="Cytosol aminopeptidase" evidence="20">
    <location>
        <begin position="299"/>
        <end position="306"/>
    </location>
</feature>
<dbReference type="InterPro" id="IPR023042">
    <property type="entry name" value="Peptidase_M17_leu_NH2_pept"/>
</dbReference>
<dbReference type="Pfam" id="PF02789">
    <property type="entry name" value="Peptidase_M17_N"/>
    <property type="match status" value="1"/>
</dbReference>
<keyword evidence="9" id="KW-0378">Hydrolase</keyword>
<evidence type="ECO:0000313" key="21">
    <source>
        <dbReference type="EMBL" id="CAH0552893.1"/>
    </source>
</evidence>
<dbReference type="Gene3D" id="3.40.630.10">
    <property type="entry name" value="Zn peptidases"/>
    <property type="match status" value="1"/>
</dbReference>
<protein>
    <recommendedName>
        <fullName evidence="6">Cytosol aminopeptidase</fullName>
        <ecNumber evidence="4">3.4.11.1</ecNumber>
        <ecNumber evidence="5">3.4.11.5</ecNumber>
        <ecNumber evidence="11">3.4.13.23</ecNumber>
    </recommendedName>
    <alternativeName>
        <fullName evidence="14">Cysteinylglycine-S-conjugate dipeptidase</fullName>
    </alternativeName>
    <alternativeName>
        <fullName evidence="15">Leucine aminopeptidase 3</fullName>
    </alternativeName>
    <alternativeName>
        <fullName evidence="16">Leucyl aminopeptidase</fullName>
    </alternativeName>
    <alternativeName>
        <fullName evidence="13">Proline aminopeptidase</fullName>
    </alternativeName>
    <alternativeName>
        <fullName evidence="12">Prolyl aminopeptidase</fullName>
    </alternativeName>
</protein>
<dbReference type="CDD" id="cd00433">
    <property type="entry name" value="Peptidase_M17"/>
    <property type="match status" value="1"/>
</dbReference>
<evidence type="ECO:0000313" key="22">
    <source>
        <dbReference type="Proteomes" id="UP001154078"/>
    </source>
</evidence>
<dbReference type="EC" id="3.4.11.5" evidence="5"/>
<comment type="catalytic activity">
    <reaction evidence="1">
        <text>Release of an N-terminal amino acid, Xaa-|-Yaa-, in which Xaa is preferably Leu, but may be other amino acids including Pro although not Arg or Lys, and Yaa may be Pro. Amino acid amides and methyl esters are also readily hydrolyzed, but rates on arylamides are exceedingly low.</text>
        <dbReference type="EC" id="3.4.11.1"/>
    </reaction>
</comment>
<evidence type="ECO:0000256" key="12">
    <source>
        <dbReference type="ARBA" id="ARBA00029605"/>
    </source>
</evidence>